<keyword evidence="9" id="KW-1185">Reference proteome</keyword>
<feature type="domain" description="C2H2-type" evidence="7">
    <location>
        <begin position="362"/>
        <end position="389"/>
    </location>
</feature>
<evidence type="ECO:0000256" key="3">
    <source>
        <dbReference type="ARBA" id="ARBA00022771"/>
    </source>
</evidence>
<accession>A0A9P0FDH5</accession>
<dbReference type="PROSITE" id="PS00028">
    <property type="entry name" value="ZINC_FINGER_C2H2_1"/>
    <property type="match status" value="1"/>
</dbReference>
<keyword evidence="4" id="KW-0862">Zinc</keyword>
<organism evidence="8 9">
    <name type="scientific">Brassicogethes aeneus</name>
    <name type="common">Rape pollen beetle</name>
    <name type="synonym">Meligethes aeneus</name>
    <dbReference type="NCBI Taxonomy" id="1431903"/>
    <lineage>
        <taxon>Eukaryota</taxon>
        <taxon>Metazoa</taxon>
        <taxon>Ecdysozoa</taxon>
        <taxon>Arthropoda</taxon>
        <taxon>Hexapoda</taxon>
        <taxon>Insecta</taxon>
        <taxon>Pterygota</taxon>
        <taxon>Neoptera</taxon>
        <taxon>Endopterygota</taxon>
        <taxon>Coleoptera</taxon>
        <taxon>Polyphaga</taxon>
        <taxon>Cucujiformia</taxon>
        <taxon>Nitidulidae</taxon>
        <taxon>Meligethinae</taxon>
        <taxon>Brassicogethes</taxon>
    </lineage>
</organism>
<protein>
    <recommendedName>
        <fullName evidence="7">C2H2-type domain-containing protein</fullName>
    </recommendedName>
</protein>
<evidence type="ECO:0000259" key="7">
    <source>
        <dbReference type="PROSITE" id="PS50157"/>
    </source>
</evidence>
<evidence type="ECO:0000256" key="1">
    <source>
        <dbReference type="ARBA" id="ARBA00022723"/>
    </source>
</evidence>
<evidence type="ECO:0000256" key="2">
    <source>
        <dbReference type="ARBA" id="ARBA00022737"/>
    </source>
</evidence>
<dbReference type="PANTHER" id="PTHR24379">
    <property type="entry name" value="KRAB AND ZINC FINGER DOMAIN-CONTAINING"/>
    <property type="match status" value="1"/>
</dbReference>
<evidence type="ECO:0000256" key="6">
    <source>
        <dbReference type="SAM" id="MobiDB-lite"/>
    </source>
</evidence>
<evidence type="ECO:0000256" key="4">
    <source>
        <dbReference type="ARBA" id="ARBA00022833"/>
    </source>
</evidence>
<dbReference type="GO" id="GO:0008270">
    <property type="term" value="F:zinc ion binding"/>
    <property type="evidence" value="ECO:0007669"/>
    <property type="project" value="UniProtKB-KW"/>
</dbReference>
<reference evidence="8" key="1">
    <citation type="submission" date="2021-12" db="EMBL/GenBank/DDBJ databases">
        <authorList>
            <person name="King R."/>
        </authorList>
    </citation>
    <scope>NUCLEOTIDE SEQUENCE</scope>
</reference>
<proteinExistence type="predicted"/>
<feature type="region of interest" description="Disordered" evidence="6">
    <location>
        <begin position="104"/>
        <end position="155"/>
    </location>
</feature>
<feature type="compositionally biased region" description="Basic and acidic residues" evidence="6">
    <location>
        <begin position="113"/>
        <end position="135"/>
    </location>
</feature>
<dbReference type="PANTHER" id="PTHR24379:SF121">
    <property type="entry name" value="C2H2-TYPE DOMAIN-CONTAINING PROTEIN"/>
    <property type="match status" value="1"/>
</dbReference>
<dbReference type="Proteomes" id="UP001154078">
    <property type="component" value="Chromosome 11"/>
</dbReference>
<dbReference type="SMART" id="SM00355">
    <property type="entry name" value="ZnF_C2H2"/>
    <property type="match status" value="8"/>
</dbReference>
<sequence>MEQIVVKNEPEELVNNYDKTSNQDMPSTSGVAIKQEIKEEFNYSDNSRVHIELGVKEESDEDNFDGAKLKFEAKDEVLIDKGRYIINLPQRYLNIPAHNFGFKVNDSDQESDNFDHGDKSEDLPGNIKEEERDSDFSEEDDKNSAHNEEKDEDEAMFETKMEVEYHGVQYDESGTDSEVANKEEKEIGKNSDPRCAYECKQCSVIFFKKELLESHSLKCLTPVVVVDKEKMFKCYICEKKFQTKKGLLNHKKFIHNKEKQEQFKCEKCEYQSLREGNLKVHLKIHDRSRYLKCKFCPYLTAALKTLNAHILSKHKLENKGENEIKITSKIHQCAKCSYSTVRKNDYDNHVKVCLKLKNINWFKCHQCPYKTIQKGNLNFHIKSHNQNKELKCMFCPYESNKKQDLDNHILSKHSGMLNESNQNIITSKIHHCQQCNYKTTHSVNLKIHLIHNH</sequence>
<dbReference type="SUPFAM" id="SSF57667">
    <property type="entry name" value="beta-beta-alpha zinc fingers"/>
    <property type="match status" value="3"/>
</dbReference>
<evidence type="ECO:0000313" key="8">
    <source>
        <dbReference type="EMBL" id="CAH0549824.1"/>
    </source>
</evidence>
<dbReference type="EMBL" id="OV121142">
    <property type="protein sequence ID" value="CAH0549824.1"/>
    <property type="molecule type" value="Genomic_DNA"/>
</dbReference>
<evidence type="ECO:0000256" key="5">
    <source>
        <dbReference type="PROSITE-ProRule" id="PRU00042"/>
    </source>
</evidence>
<name>A0A9P0FDH5_BRAAE</name>
<keyword evidence="1" id="KW-0479">Metal-binding</keyword>
<evidence type="ECO:0000313" key="9">
    <source>
        <dbReference type="Proteomes" id="UP001154078"/>
    </source>
</evidence>
<dbReference type="InterPro" id="IPR013087">
    <property type="entry name" value="Znf_C2H2_type"/>
</dbReference>
<gene>
    <name evidence="8" type="ORF">MELIAE_LOCUS2842</name>
</gene>
<keyword evidence="2" id="KW-0677">Repeat</keyword>
<dbReference type="AlphaFoldDB" id="A0A9P0FDH5"/>
<dbReference type="OrthoDB" id="3561125at2759"/>
<dbReference type="Gene3D" id="3.30.160.60">
    <property type="entry name" value="Classic Zinc Finger"/>
    <property type="match status" value="5"/>
</dbReference>
<feature type="domain" description="C2H2-type" evidence="7">
    <location>
        <begin position="232"/>
        <end position="260"/>
    </location>
</feature>
<dbReference type="PROSITE" id="PS50157">
    <property type="entry name" value="ZINC_FINGER_C2H2_2"/>
    <property type="match status" value="3"/>
</dbReference>
<feature type="domain" description="C2H2-type" evidence="7">
    <location>
        <begin position="263"/>
        <end position="290"/>
    </location>
</feature>
<dbReference type="InterPro" id="IPR036236">
    <property type="entry name" value="Znf_C2H2_sf"/>
</dbReference>
<keyword evidence="3 5" id="KW-0863">Zinc-finger</keyword>